<organism evidence="6 7">
    <name type="scientific">Candolleomyces aberdarensis</name>
    <dbReference type="NCBI Taxonomy" id="2316362"/>
    <lineage>
        <taxon>Eukaryota</taxon>
        <taxon>Fungi</taxon>
        <taxon>Dikarya</taxon>
        <taxon>Basidiomycota</taxon>
        <taxon>Agaricomycotina</taxon>
        <taxon>Agaricomycetes</taxon>
        <taxon>Agaricomycetidae</taxon>
        <taxon>Agaricales</taxon>
        <taxon>Agaricineae</taxon>
        <taxon>Psathyrellaceae</taxon>
        <taxon>Candolleomyces</taxon>
    </lineage>
</organism>
<protein>
    <submittedName>
        <fullName evidence="6">Uncharacterized protein</fullName>
    </submittedName>
</protein>
<dbReference type="Pfam" id="PF25304">
    <property type="entry name" value="WHD_eIF2D"/>
    <property type="match status" value="1"/>
</dbReference>
<dbReference type="InterPro" id="IPR048247">
    <property type="entry name" value="eIF2D_N"/>
</dbReference>
<evidence type="ECO:0000259" key="4">
    <source>
        <dbReference type="PROSITE" id="PS50296"/>
    </source>
</evidence>
<name>A0A4Q2E0I5_9AGAR</name>
<comment type="caution">
    <text evidence="6">The sequence shown here is derived from an EMBL/GenBank/DDBJ whole genome shotgun (WGS) entry which is preliminary data.</text>
</comment>
<dbReference type="SUPFAM" id="SSF88697">
    <property type="entry name" value="PUA domain-like"/>
    <property type="match status" value="1"/>
</dbReference>
<dbReference type="Pfam" id="PF26291">
    <property type="entry name" value="SWIB_eIF2D"/>
    <property type="match status" value="1"/>
</dbReference>
<proteinExistence type="inferred from homology"/>
<evidence type="ECO:0000256" key="3">
    <source>
        <dbReference type="SAM" id="MobiDB-lite"/>
    </source>
</evidence>
<dbReference type="PANTHER" id="PTHR12217">
    <property type="entry name" value="EUKARYOTIC TRANSLATION INITIATION FACTOR 2D"/>
    <property type="match status" value="1"/>
</dbReference>
<keyword evidence="7" id="KW-1185">Reference proteome</keyword>
<dbReference type="InterPro" id="IPR003121">
    <property type="entry name" value="SWIB_MDM2_domain"/>
</dbReference>
<accession>A0A4Q2E0I5</accession>
<evidence type="ECO:0000259" key="5">
    <source>
        <dbReference type="PROSITE" id="PS51925"/>
    </source>
</evidence>
<dbReference type="PROSITE" id="PS51925">
    <property type="entry name" value="SWIB_MDM2"/>
    <property type="match status" value="1"/>
</dbReference>
<dbReference type="Pfam" id="PF01253">
    <property type="entry name" value="SUI1"/>
    <property type="match status" value="1"/>
</dbReference>
<dbReference type="CDD" id="cd11608">
    <property type="entry name" value="eIF2D_C"/>
    <property type="match status" value="1"/>
</dbReference>
<dbReference type="Proteomes" id="UP000290288">
    <property type="component" value="Unassembled WGS sequence"/>
</dbReference>
<dbReference type="InterPro" id="IPR048248">
    <property type="entry name" value="PUA_eIF2d-like"/>
</dbReference>
<dbReference type="InterPro" id="IPR041366">
    <property type="entry name" value="Pre-PUA"/>
</dbReference>
<dbReference type="InterPro" id="IPR039759">
    <property type="entry name" value="eIF2D_SUI1"/>
</dbReference>
<dbReference type="GO" id="GO:0001731">
    <property type="term" value="P:formation of translation preinitiation complex"/>
    <property type="evidence" value="ECO:0007669"/>
    <property type="project" value="InterPro"/>
</dbReference>
<evidence type="ECO:0000313" key="6">
    <source>
        <dbReference type="EMBL" id="RXW25184.1"/>
    </source>
</evidence>
<evidence type="ECO:0000256" key="2">
    <source>
        <dbReference type="ARBA" id="ARBA00022490"/>
    </source>
</evidence>
<keyword evidence="2" id="KW-0963">Cytoplasm</keyword>
<dbReference type="AlphaFoldDB" id="A0A4Q2E0I5"/>
<dbReference type="InterPro" id="IPR001950">
    <property type="entry name" value="SUI1"/>
</dbReference>
<reference evidence="6 7" key="1">
    <citation type="submission" date="2019-01" db="EMBL/GenBank/DDBJ databases">
        <title>Draft genome sequence of Psathyrella aberdarensis IHI B618.</title>
        <authorList>
            <person name="Buettner E."/>
            <person name="Kellner H."/>
        </authorList>
    </citation>
    <scope>NUCLEOTIDE SEQUENCE [LARGE SCALE GENOMIC DNA]</scope>
    <source>
        <strain evidence="6 7">IHI B618</strain>
    </source>
</reference>
<sequence>MFKKPLSNLKTSSALRSSDRRKLKQRVTSAFNLSPEDGDLLVPDGIESVKFSTHLEEPGVAYLSSEGDPLWFTIGKGSDELIPTIYTLWKKDDLLPFLSTPAAVIPILTGGADLMIPGEGTLVSIRQYSRKDDKVYLSVPLAVGQMALPSDQLTSGGKEKGKAVLMTHVWKDYLWDMGSKPDVPNDKAVQIGGQKAESSQDEPGSENQAAATPPPPSEIDEQKPQALPSDAVVSYTPQEISELLQKSLLQAITGPLALAPASTPAFPTFVLRPSSSPSEDDESHIDPQAISIKTSTHKSLTAFLKASEKLGLVTVKQPQKHSQQTDSLVMSGNAKHPLVQGHVSFPTVRDIEAKAAKKAAREEKERLAAEGSSQELEIRELWKPHLVTVDLFKGLGGNPSGLYTPAEIRSLVFDYVTARDLINKRDKSYINLDELFNACLAAKSGGKSKGKGQETGSELPEFIKRDDLVKRFLAKMQAWYEIRAPGKDPAPKKGQLKPIQVVMKIRQGRKASTMITGFEPFLVDAEEMAEDLRKSCAGATGVSPAAGKPAGSGMEVLVQGKQAPAVVEYLTGKGIPKRWIEVSDLAGKK</sequence>
<dbReference type="InterPro" id="IPR039757">
    <property type="entry name" value="EIF2D"/>
</dbReference>
<gene>
    <name evidence="6" type="ORF">EST38_g715</name>
</gene>
<dbReference type="SUPFAM" id="SSF47592">
    <property type="entry name" value="SWIB/MDM2 domain"/>
    <property type="match status" value="1"/>
</dbReference>
<dbReference type="Gene3D" id="3.10.400.20">
    <property type="match status" value="1"/>
</dbReference>
<dbReference type="EMBL" id="SDEE01000008">
    <property type="protein sequence ID" value="RXW25184.1"/>
    <property type="molecule type" value="Genomic_DNA"/>
</dbReference>
<evidence type="ECO:0000256" key="1">
    <source>
        <dbReference type="ARBA" id="ARBA00010359"/>
    </source>
</evidence>
<dbReference type="OrthoDB" id="199771at2759"/>
<dbReference type="PANTHER" id="PTHR12217:SF4">
    <property type="entry name" value="EUKARYOTIC TRANSLATION INITIATION FACTOR 2D"/>
    <property type="match status" value="1"/>
</dbReference>
<comment type="similarity">
    <text evidence="1">Belongs to the eIF2D family.</text>
</comment>
<feature type="region of interest" description="Disordered" evidence="3">
    <location>
        <begin position="184"/>
        <end position="228"/>
    </location>
</feature>
<feature type="domain" description="DM2" evidence="5">
    <location>
        <begin position="380"/>
        <end position="475"/>
    </location>
</feature>
<dbReference type="FunFam" id="3.30.780.10:FF:000008">
    <property type="entry name" value="eukaryotic translation initiation factor 2D"/>
    <property type="match status" value="1"/>
</dbReference>
<dbReference type="CDD" id="cd11610">
    <property type="entry name" value="eIF2D_N"/>
    <property type="match status" value="1"/>
</dbReference>
<dbReference type="InterPro" id="IPR057429">
    <property type="entry name" value="WH_eIF2D"/>
</dbReference>
<dbReference type="InterPro" id="IPR036877">
    <property type="entry name" value="SUI1_dom_sf"/>
</dbReference>
<dbReference type="PROSITE" id="PS50296">
    <property type="entry name" value="SUI1"/>
    <property type="match status" value="1"/>
</dbReference>
<dbReference type="InterPro" id="IPR036885">
    <property type="entry name" value="SWIB_MDM2_dom_sf"/>
</dbReference>
<dbReference type="STRING" id="2316362.A0A4Q2E0I5"/>
<dbReference type="InterPro" id="IPR058886">
    <property type="entry name" value="SWIB_eIF2D"/>
</dbReference>
<dbReference type="Pfam" id="PF17832">
    <property type="entry name" value="Pre-PUA"/>
    <property type="match status" value="1"/>
</dbReference>
<evidence type="ECO:0000313" key="7">
    <source>
        <dbReference type="Proteomes" id="UP000290288"/>
    </source>
</evidence>
<dbReference type="GO" id="GO:0003743">
    <property type="term" value="F:translation initiation factor activity"/>
    <property type="evidence" value="ECO:0007669"/>
    <property type="project" value="InterPro"/>
</dbReference>
<feature type="domain" description="SUI1" evidence="4">
    <location>
        <begin position="499"/>
        <end position="574"/>
    </location>
</feature>
<dbReference type="SUPFAM" id="SSF55159">
    <property type="entry name" value="eIF1-like"/>
    <property type="match status" value="1"/>
</dbReference>
<dbReference type="InterPro" id="IPR015947">
    <property type="entry name" value="PUA-like_sf"/>
</dbReference>
<dbReference type="Pfam" id="PF26292">
    <property type="entry name" value="PUA_elF2D"/>
    <property type="match status" value="1"/>
</dbReference>
<dbReference type="CDD" id="cd21156">
    <property type="entry name" value="PUA_eIF2d-like"/>
    <property type="match status" value="1"/>
</dbReference>
<dbReference type="Gene3D" id="3.30.780.10">
    <property type="entry name" value="SUI1-like domain"/>
    <property type="match status" value="1"/>
</dbReference>